<proteinExistence type="predicted"/>
<dbReference type="AlphaFoldDB" id="Q97JR9"/>
<name>Q97JR9_CLOAB</name>
<protein>
    <submittedName>
        <fullName evidence="1">Uncharacterized protein</fullName>
    </submittedName>
</protein>
<keyword evidence="2" id="KW-1185">Reference proteome</keyword>
<dbReference type="Proteomes" id="UP000000814">
    <property type="component" value="Chromosome"/>
</dbReference>
<organism evidence="1 2">
    <name type="scientific">Clostridium acetobutylicum (strain ATCC 824 / DSM 792 / JCM 1419 / IAM 19013 / LMG 5710 / NBRC 13948 / NRRL B-527 / VKM B-1787 / 2291 / W)</name>
    <dbReference type="NCBI Taxonomy" id="272562"/>
    <lineage>
        <taxon>Bacteria</taxon>
        <taxon>Bacillati</taxon>
        <taxon>Bacillota</taxon>
        <taxon>Clostridia</taxon>
        <taxon>Eubacteriales</taxon>
        <taxon>Clostridiaceae</taxon>
        <taxon>Clostridium</taxon>
    </lineage>
</organism>
<evidence type="ECO:0000313" key="2">
    <source>
        <dbReference type="Proteomes" id="UP000000814"/>
    </source>
</evidence>
<dbReference type="EMBL" id="AE001437">
    <property type="protein sequence ID" value="AAK79176.1"/>
    <property type="molecule type" value="Genomic_DNA"/>
</dbReference>
<dbReference type="GeneID" id="44997712"/>
<accession>Q97JR9</accession>
<dbReference type="STRING" id="272562.CA_C1204"/>
<dbReference type="RefSeq" id="WP_010964517.1">
    <property type="nucleotide sequence ID" value="NC_003030.1"/>
</dbReference>
<sequence length="61" mass="7400">MGKIISYKTYLKNLVIKGYNLEIQKQKILPKLEARINKLLEWEDNAVRKEIIDDKEKYKYK</sequence>
<dbReference type="PIR" id="E97048">
    <property type="entry name" value="E97048"/>
</dbReference>
<dbReference type="HOGENOM" id="CLU_2914136_0_0_9"/>
<reference evidence="1 2" key="1">
    <citation type="journal article" date="2001" name="J. Bacteriol.">
        <title>Genome sequence and comparative analysis of the solvent-producing bacterium Clostridium acetobutylicum.</title>
        <authorList>
            <person name="Nolling J."/>
            <person name="Breton G."/>
            <person name="Omelchenko M.V."/>
            <person name="Makarova K.S."/>
            <person name="Zeng Q."/>
            <person name="Gibson R."/>
            <person name="Lee H.M."/>
            <person name="Dubois J."/>
            <person name="Qiu D."/>
            <person name="Hitti J."/>
            <person name="Wolf Y.I."/>
            <person name="Tatusov R.L."/>
            <person name="Sabathe F."/>
            <person name="Doucette-Stamm L."/>
            <person name="Soucaille P."/>
            <person name="Daly M.J."/>
            <person name="Bennett G.N."/>
            <person name="Koonin E.V."/>
            <person name="Smith D.R."/>
        </authorList>
    </citation>
    <scope>NUCLEOTIDE SEQUENCE [LARGE SCALE GENOMIC DNA]</scope>
    <source>
        <strain evidence="2">ATCC 824 / DSM 792 / JCM 1419 / LMG 5710 / VKM B-1787</strain>
    </source>
</reference>
<evidence type="ECO:0000313" key="1">
    <source>
        <dbReference type="EMBL" id="AAK79176.1"/>
    </source>
</evidence>
<dbReference type="PATRIC" id="fig|272562.8.peg.1405"/>
<gene>
    <name evidence="1" type="ordered locus">CA_C1204</name>
</gene>
<dbReference type="KEGG" id="cac:CA_C1204"/>